<feature type="region of interest" description="Disordered" evidence="10">
    <location>
        <begin position="545"/>
        <end position="567"/>
    </location>
</feature>
<dbReference type="CDD" id="cd15481">
    <property type="entry name" value="SRP68-RBD"/>
    <property type="match status" value="1"/>
</dbReference>
<dbReference type="Pfam" id="PF16969">
    <property type="entry name" value="SRP68"/>
    <property type="match status" value="2"/>
</dbReference>
<keyword evidence="4" id="KW-0963">Cytoplasm</keyword>
<keyword evidence="8" id="KW-0687">Ribonucleoprotein</keyword>
<comment type="caution">
    <text evidence="11">The sequence shown here is derived from an EMBL/GenBank/DDBJ whole genome shotgun (WGS) entry which is preliminary data.</text>
</comment>
<accession>A0A9W8D0H4</accession>
<dbReference type="GO" id="GO:0005786">
    <property type="term" value="C:signal recognition particle, endoplasmic reticulum targeting"/>
    <property type="evidence" value="ECO:0007669"/>
    <property type="project" value="UniProtKB-KW"/>
</dbReference>
<dbReference type="GO" id="GO:0006614">
    <property type="term" value="P:SRP-dependent cotranslational protein targeting to membrane"/>
    <property type="evidence" value="ECO:0007669"/>
    <property type="project" value="InterPro"/>
</dbReference>
<evidence type="ECO:0000256" key="6">
    <source>
        <dbReference type="ARBA" id="ARBA00023135"/>
    </source>
</evidence>
<evidence type="ECO:0000256" key="5">
    <source>
        <dbReference type="ARBA" id="ARBA00022884"/>
    </source>
</evidence>
<dbReference type="EMBL" id="JANBOI010000019">
    <property type="protein sequence ID" value="KAJ1735585.1"/>
    <property type="molecule type" value="Genomic_DNA"/>
</dbReference>
<dbReference type="AlphaFoldDB" id="A0A9W8D0H4"/>
<dbReference type="InterPro" id="IPR034652">
    <property type="entry name" value="SRP68-RBD"/>
</dbReference>
<dbReference type="GO" id="GO:0008312">
    <property type="term" value="F:7S RNA binding"/>
    <property type="evidence" value="ECO:0007669"/>
    <property type="project" value="InterPro"/>
</dbReference>
<evidence type="ECO:0000256" key="7">
    <source>
        <dbReference type="ARBA" id="ARBA00023242"/>
    </source>
</evidence>
<evidence type="ECO:0000256" key="4">
    <source>
        <dbReference type="ARBA" id="ARBA00022490"/>
    </source>
</evidence>
<keyword evidence="7" id="KW-0539">Nucleus</keyword>
<name>A0A9W8D0H4_9FUNG</name>
<keyword evidence="6" id="KW-0733">Signal recognition particle</keyword>
<organism evidence="11 12">
    <name type="scientific">Coemansia biformis</name>
    <dbReference type="NCBI Taxonomy" id="1286918"/>
    <lineage>
        <taxon>Eukaryota</taxon>
        <taxon>Fungi</taxon>
        <taxon>Fungi incertae sedis</taxon>
        <taxon>Zoopagomycota</taxon>
        <taxon>Kickxellomycotina</taxon>
        <taxon>Kickxellomycetes</taxon>
        <taxon>Kickxellales</taxon>
        <taxon>Kickxellaceae</taxon>
        <taxon>Coemansia</taxon>
    </lineage>
</organism>
<dbReference type="GO" id="GO:0005047">
    <property type="term" value="F:signal recognition particle binding"/>
    <property type="evidence" value="ECO:0007669"/>
    <property type="project" value="InterPro"/>
</dbReference>
<evidence type="ECO:0000256" key="9">
    <source>
        <dbReference type="ARBA" id="ARBA00029498"/>
    </source>
</evidence>
<dbReference type="Proteomes" id="UP001143981">
    <property type="component" value="Unassembled WGS sequence"/>
</dbReference>
<protein>
    <recommendedName>
        <fullName evidence="9">Signal recognition particle subunit SRP68</fullName>
    </recommendedName>
</protein>
<dbReference type="InterPro" id="IPR038253">
    <property type="entry name" value="SRP68_N_sf"/>
</dbReference>
<comment type="similarity">
    <text evidence="3">Belongs to the SRP68 family.</text>
</comment>
<dbReference type="OrthoDB" id="10255118at2759"/>
<keyword evidence="5" id="KW-0694">RNA-binding</keyword>
<gene>
    <name evidence="11" type="primary">SRP68</name>
    <name evidence="11" type="ORF">LPJ61_000462</name>
</gene>
<evidence type="ECO:0000256" key="10">
    <source>
        <dbReference type="SAM" id="MobiDB-lite"/>
    </source>
</evidence>
<evidence type="ECO:0000256" key="2">
    <source>
        <dbReference type="ARBA" id="ARBA00004604"/>
    </source>
</evidence>
<dbReference type="GO" id="GO:0030942">
    <property type="term" value="F:endoplasmic reticulum signal peptide binding"/>
    <property type="evidence" value="ECO:0007669"/>
    <property type="project" value="InterPro"/>
</dbReference>
<keyword evidence="12" id="KW-1185">Reference proteome</keyword>
<evidence type="ECO:0000313" key="11">
    <source>
        <dbReference type="EMBL" id="KAJ1735585.1"/>
    </source>
</evidence>
<evidence type="ECO:0000256" key="3">
    <source>
        <dbReference type="ARBA" id="ARBA00009352"/>
    </source>
</evidence>
<dbReference type="PANTHER" id="PTHR12860">
    <property type="entry name" value="SIGNAL RECOGNITION PARTICLE 68 KDA PROTEIN"/>
    <property type="match status" value="1"/>
</dbReference>
<evidence type="ECO:0000256" key="1">
    <source>
        <dbReference type="ARBA" id="ARBA00004496"/>
    </source>
</evidence>
<dbReference type="PANTHER" id="PTHR12860:SF0">
    <property type="entry name" value="SIGNAL RECOGNITION PARTICLE SUBUNIT SRP68"/>
    <property type="match status" value="1"/>
</dbReference>
<evidence type="ECO:0000256" key="8">
    <source>
        <dbReference type="ARBA" id="ARBA00023274"/>
    </source>
</evidence>
<dbReference type="Gene3D" id="1.10.3450.40">
    <property type="entry name" value="Signal recognition particle, SRP68 subunit, RNA-binding domain"/>
    <property type="match status" value="1"/>
</dbReference>
<dbReference type="GO" id="GO:0005730">
    <property type="term" value="C:nucleolus"/>
    <property type="evidence" value="ECO:0007669"/>
    <property type="project" value="UniProtKB-SubCell"/>
</dbReference>
<evidence type="ECO:0000313" key="12">
    <source>
        <dbReference type="Proteomes" id="UP001143981"/>
    </source>
</evidence>
<reference evidence="11" key="1">
    <citation type="submission" date="2022-07" db="EMBL/GenBank/DDBJ databases">
        <title>Phylogenomic reconstructions and comparative analyses of Kickxellomycotina fungi.</title>
        <authorList>
            <person name="Reynolds N.K."/>
            <person name="Stajich J.E."/>
            <person name="Barry K."/>
            <person name="Grigoriev I.V."/>
            <person name="Crous P."/>
            <person name="Smith M.E."/>
        </authorList>
    </citation>
    <scope>NUCLEOTIDE SEQUENCE</scope>
    <source>
        <strain evidence="11">BCRC 34381</strain>
    </source>
</reference>
<sequence>MAAVAFDVFGFIRDSRRAYGVRAQDYQHYRRSCARRLQAVRKAAGLSQGTQAAFRRRDVTPENASQPAHVEILLLQAERAWAYAMDLRELYACTEEPRQRHHLVSRLRAACKAARQLAAAGPSFCDAHTALAAHAYWLQLQSQLHFELQEWTAALDCAAVARVVGDRLALAGGRKQSAFADTMSEALDPVIRLAAHQARVPGAQHTPPAAIAAQWYETHAKDAPGRSAESSPGLGDTIAALERLSEESDRGIGGATHAHSLSWRGGTIGFADQELALLMDEAQRQLKAANEGAEEALDGAAAAFRRVQRRARQCQPERGCAPEPAYYAALLCSVCALNAIAVAKLTIEAKAIAAAHNIGPGTGPWITDDVSGQPAGERAKLPTLTRLVVCYDRVRKSVAALQAAVANALAVLPPSVSRAIGAQRLAEEAAAAAAYYRCTRNYYSAVLHASPSHGQHQDALALLDTVVTDDAPRAAALVAALAEAEGGAPRTGDSQVDILWSRRFVVSATDVAAVAAAAEAALPTAQGLCAAAQRAEAAPRIWLRDPSRPPATAANKLAAGRRGASERPPRVPLLADVAEPAFAAVPIKPLFYDLAAAAIDFDTAALDAQAGSKQSGGGLGALIGSLWAR</sequence>
<dbReference type="InterPro" id="IPR026258">
    <property type="entry name" value="SRP68"/>
</dbReference>
<comment type="subcellular location">
    <subcellularLocation>
        <location evidence="1">Cytoplasm</location>
    </subcellularLocation>
    <subcellularLocation>
        <location evidence="2">Nucleus</location>
        <location evidence="2">Nucleolus</location>
    </subcellularLocation>
</comment>
<proteinExistence type="inferred from homology"/>